<dbReference type="Proteomes" id="UP000245609">
    <property type="component" value="Unassembled WGS sequence"/>
</dbReference>
<dbReference type="InterPro" id="IPR025110">
    <property type="entry name" value="AMP-bd_C"/>
</dbReference>
<evidence type="ECO:0000259" key="2">
    <source>
        <dbReference type="Pfam" id="PF00501"/>
    </source>
</evidence>
<evidence type="ECO:0000259" key="3">
    <source>
        <dbReference type="Pfam" id="PF13193"/>
    </source>
</evidence>
<evidence type="ECO:0000313" key="5">
    <source>
        <dbReference type="Proteomes" id="UP000245609"/>
    </source>
</evidence>
<feature type="domain" description="AMP-dependent synthetase/ligase" evidence="2">
    <location>
        <begin position="4"/>
        <end position="93"/>
    </location>
</feature>
<dbReference type="AlphaFoldDB" id="A0A2T9YMZ5"/>
<gene>
    <name evidence="4" type="ORF">BB560_005988</name>
</gene>
<dbReference type="SUPFAM" id="SSF56801">
    <property type="entry name" value="Acetyl-CoA synthetase-like"/>
    <property type="match status" value="1"/>
</dbReference>
<protein>
    <recommendedName>
        <fullName evidence="6">AMP-dependent synthetase/ligase domain-containing protein</fullName>
    </recommendedName>
</protein>
<comment type="caution">
    <text evidence="4">The sequence shown here is derived from an EMBL/GenBank/DDBJ whole genome shotgun (WGS) entry which is preliminary data.</text>
</comment>
<evidence type="ECO:0000256" key="1">
    <source>
        <dbReference type="ARBA" id="ARBA00006432"/>
    </source>
</evidence>
<dbReference type="Pfam" id="PF13193">
    <property type="entry name" value="AMP-binding_C"/>
    <property type="match status" value="1"/>
</dbReference>
<evidence type="ECO:0000313" key="4">
    <source>
        <dbReference type="EMBL" id="PVU93706.1"/>
    </source>
</evidence>
<dbReference type="FunFam" id="3.30.300.30:FF:000007">
    <property type="entry name" value="4-coumarate--CoA ligase 2"/>
    <property type="match status" value="1"/>
</dbReference>
<dbReference type="STRING" id="133381.A0A2T9YMZ5"/>
<organism evidence="4 5">
    <name type="scientific">Smittium megazygosporum</name>
    <dbReference type="NCBI Taxonomy" id="133381"/>
    <lineage>
        <taxon>Eukaryota</taxon>
        <taxon>Fungi</taxon>
        <taxon>Fungi incertae sedis</taxon>
        <taxon>Zoopagomycota</taxon>
        <taxon>Kickxellomycotina</taxon>
        <taxon>Harpellomycetes</taxon>
        <taxon>Harpellales</taxon>
        <taxon>Legeriomycetaceae</taxon>
        <taxon>Smittium</taxon>
    </lineage>
</organism>
<dbReference type="Gene3D" id="2.30.38.10">
    <property type="entry name" value="Luciferase, Domain 3"/>
    <property type="match status" value="1"/>
</dbReference>
<feature type="domain" description="AMP-binding enzyme C-terminal" evidence="3">
    <location>
        <begin position="144"/>
        <end position="229"/>
    </location>
</feature>
<dbReference type="Pfam" id="PF00501">
    <property type="entry name" value="AMP-binding"/>
    <property type="match status" value="1"/>
</dbReference>
<dbReference type="GO" id="GO:0016405">
    <property type="term" value="F:CoA-ligase activity"/>
    <property type="evidence" value="ECO:0007669"/>
    <property type="project" value="TreeGrafter"/>
</dbReference>
<dbReference type="InterPro" id="IPR000873">
    <property type="entry name" value="AMP-dep_synth/lig_dom"/>
</dbReference>
<dbReference type="OrthoDB" id="10253115at2759"/>
<dbReference type="Gene3D" id="3.30.300.30">
    <property type="match status" value="1"/>
</dbReference>
<sequence>MTRVTTAAAPIGKELMTELKEKFKHMNVIKIYGVSESSPTISAMPNGTKNIESSGILTCNQEMKVIDDEGKELGVNEIGEVLFRGPNIMKGYLNNPEATANTVDKDEFLHTGDIGYIDEEGHIYIVDRKKELIKYKGFQVPPAELEALLLINPYVMDCAVIGIYDESQATELPKAFVVLKDEHLGKSIAEKQSIAKEISDWVSKQVSNHKRLRGGVQIIDKIPKSNAGKILRRVLREMESQNSQPRKSKL</sequence>
<comment type="similarity">
    <text evidence="1">Belongs to the ATP-dependent AMP-binding enzyme family.</text>
</comment>
<reference evidence="4 5" key="1">
    <citation type="journal article" date="2018" name="MBio">
        <title>Comparative Genomics Reveals the Core Gene Toolbox for the Fungus-Insect Symbiosis.</title>
        <authorList>
            <person name="Wang Y."/>
            <person name="Stata M."/>
            <person name="Wang W."/>
            <person name="Stajich J.E."/>
            <person name="White M.M."/>
            <person name="Moncalvo J.M."/>
        </authorList>
    </citation>
    <scope>NUCLEOTIDE SEQUENCE [LARGE SCALE GENOMIC DNA]</scope>
    <source>
        <strain evidence="4 5">SC-DP-2</strain>
    </source>
</reference>
<keyword evidence="5" id="KW-1185">Reference proteome</keyword>
<dbReference type="PANTHER" id="PTHR24096:SF422">
    <property type="entry name" value="BCDNA.GH02901"/>
    <property type="match status" value="1"/>
</dbReference>
<name>A0A2T9YMZ5_9FUNG</name>
<dbReference type="Gene3D" id="3.40.50.980">
    <property type="match status" value="1"/>
</dbReference>
<evidence type="ECO:0008006" key="6">
    <source>
        <dbReference type="Google" id="ProtNLM"/>
    </source>
</evidence>
<proteinExistence type="inferred from homology"/>
<dbReference type="EMBL" id="MBFS01002704">
    <property type="protein sequence ID" value="PVU93706.1"/>
    <property type="molecule type" value="Genomic_DNA"/>
</dbReference>
<dbReference type="InterPro" id="IPR045851">
    <property type="entry name" value="AMP-bd_C_sf"/>
</dbReference>
<accession>A0A2T9YMZ5</accession>
<dbReference type="PANTHER" id="PTHR24096">
    <property type="entry name" value="LONG-CHAIN-FATTY-ACID--COA LIGASE"/>
    <property type="match status" value="1"/>
</dbReference>